<dbReference type="EMBL" id="JAIWYP010000015">
    <property type="protein sequence ID" value="KAH3701035.1"/>
    <property type="molecule type" value="Genomic_DNA"/>
</dbReference>
<keyword evidence="3" id="KW-1185">Reference proteome</keyword>
<evidence type="ECO:0000256" key="1">
    <source>
        <dbReference type="SAM" id="MobiDB-lite"/>
    </source>
</evidence>
<dbReference type="AlphaFoldDB" id="A0A9D3YKQ5"/>
<accession>A0A9D3YKQ5</accession>
<dbReference type="Proteomes" id="UP000828390">
    <property type="component" value="Unassembled WGS sequence"/>
</dbReference>
<reference evidence="2" key="1">
    <citation type="journal article" date="2019" name="bioRxiv">
        <title>The Genome of the Zebra Mussel, Dreissena polymorpha: A Resource for Invasive Species Research.</title>
        <authorList>
            <person name="McCartney M.A."/>
            <person name="Auch B."/>
            <person name="Kono T."/>
            <person name="Mallez S."/>
            <person name="Zhang Y."/>
            <person name="Obille A."/>
            <person name="Becker A."/>
            <person name="Abrahante J.E."/>
            <person name="Garbe J."/>
            <person name="Badalamenti J.P."/>
            <person name="Herman A."/>
            <person name="Mangelson H."/>
            <person name="Liachko I."/>
            <person name="Sullivan S."/>
            <person name="Sone E.D."/>
            <person name="Koren S."/>
            <person name="Silverstein K.A.T."/>
            <person name="Beckman K.B."/>
            <person name="Gohl D.M."/>
        </authorList>
    </citation>
    <scope>NUCLEOTIDE SEQUENCE</scope>
    <source>
        <strain evidence="2">Duluth1</strain>
        <tissue evidence="2">Whole animal</tissue>
    </source>
</reference>
<gene>
    <name evidence="2" type="ORF">DPMN_076018</name>
</gene>
<sequence>MMSAIKEAGSDLIDVTHLQEYLESLAWHDEDTHGDEHAHEHADKHAGEHADEHDVELFKEMCLGPMSCMTNWNFLSMQGPTPPRIWGTLRPLSC</sequence>
<dbReference type="GO" id="GO:0006355">
    <property type="term" value="P:regulation of DNA-templated transcription"/>
    <property type="evidence" value="ECO:0007669"/>
    <property type="project" value="InterPro"/>
</dbReference>
<reference evidence="2" key="2">
    <citation type="submission" date="2020-11" db="EMBL/GenBank/DDBJ databases">
        <authorList>
            <person name="McCartney M.A."/>
            <person name="Auch B."/>
            <person name="Kono T."/>
            <person name="Mallez S."/>
            <person name="Becker A."/>
            <person name="Gohl D.M."/>
            <person name="Silverstein K.A.T."/>
            <person name="Koren S."/>
            <person name="Bechman K.B."/>
            <person name="Herman A."/>
            <person name="Abrahante J.E."/>
            <person name="Garbe J."/>
        </authorList>
    </citation>
    <scope>NUCLEOTIDE SEQUENCE</scope>
    <source>
        <strain evidence="2">Duluth1</strain>
        <tissue evidence="2">Whole animal</tissue>
    </source>
</reference>
<proteinExistence type="predicted"/>
<feature type="region of interest" description="Disordered" evidence="1">
    <location>
        <begin position="29"/>
        <end position="51"/>
    </location>
</feature>
<dbReference type="GO" id="GO:0003677">
    <property type="term" value="F:DNA binding"/>
    <property type="evidence" value="ECO:0007669"/>
    <property type="project" value="InterPro"/>
</dbReference>
<comment type="caution">
    <text evidence="2">The sequence shown here is derived from an EMBL/GenBank/DDBJ whole genome shotgun (WGS) entry which is preliminary data.</text>
</comment>
<name>A0A9D3YKQ5_DREPO</name>
<dbReference type="InterPro" id="IPR036115">
    <property type="entry name" value="GCM_dom_sf"/>
</dbReference>
<evidence type="ECO:0000313" key="2">
    <source>
        <dbReference type="EMBL" id="KAH3701035.1"/>
    </source>
</evidence>
<protein>
    <submittedName>
        <fullName evidence="2">Uncharacterized protein</fullName>
    </submittedName>
</protein>
<dbReference type="SUPFAM" id="SSF90073">
    <property type="entry name" value="GCM domain"/>
    <property type="match status" value="1"/>
</dbReference>
<organism evidence="2 3">
    <name type="scientific">Dreissena polymorpha</name>
    <name type="common">Zebra mussel</name>
    <name type="synonym">Mytilus polymorpha</name>
    <dbReference type="NCBI Taxonomy" id="45954"/>
    <lineage>
        <taxon>Eukaryota</taxon>
        <taxon>Metazoa</taxon>
        <taxon>Spiralia</taxon>
        <taxon>Lophotrochozoa</taxon>
        <taxon>Mollusca</taxon>
        <taxon>Bivalvia</taxon>
        <taxon>Autobranchia</taxon>
        <taxon>Heteroconchia</taxon>
        <taxon>Euheterodonta</taxon>
        <taxon>Imparidentia</taxon>
        <taxon>Neoheterodontei</taxon>
        <taxon>Myida</taxon>
        <taxon>Dreissenoidea</taxon>
        <taxon>Dreissenidae</taxon>
        <taxon>Dreissena</taxon>
    </lineage>
</organism>
<evidence type="ECO:0000313" key="3">
    <source>
        <dbReference type="Proteomes" id="UP000828390"/>
    </source>
</evidence>